<organism evidence="8 9">
    <name type="scientific">Poecilia latipinna</name>
    <name type="common">sailfin molly</name>
    <dbReference type="NCBI Taxonomy" id="48699"/>
    <lineage>
        <taxon>Eukaryota</taxon>
        <taxon>Metazoa</taxon>
        <taxon>Chordata</taxon>
        <taxon>Craniata</taxon>
        <taxon>Vertebrata</taxon>
        <taxon>Euteleostomi</taxon>
        <taxon>Actinopterygii</taxon>
        <taxon>Neopterygii</taxon>
        <taxon>Teleostei</taxon>
        <taxon>Neoteleostei</taxon>
        <taxon>Acanthomorphata</taxon>
        <taxon>Ovalentaria</taxon>
        <taxon>Atherinomorphae</taxon>
        <taxon>Cyprinodontiformes</taxon>
        <taxon>Poeciliidae</taxon>
        <taxon>Poeciliinae</taxon>
        <taxon>Poecilia</taxon>
    </lineage>
</organism>
<dbReference type="InterPro" id="IPR003323">
    <property type="entry name" value="OTU_dom"/>
</dbReference>
<dbReference type="CTD" id="54726"/>
<dbReference type="GO" id="GO:0006508">
    <property type="term" value="P:proteolysis"/>
    <property type="evidence" value="ECO:0007669"/>
    <property type="project" value="UniProtKB-KW"/>
</dbReference>
<feature type="compositionally biased region" description="Basic and acidic residues" evidence="6">
    <location>
        <begin position="340"/>
        <end position="356"/>
    </location>
</feature>
<feature type="region of interest" description="Disordered" evidence="6">
    <location>
        <begin position="618"/>
        <end position="815"/>
    </location>
</feature>
<dbReference type="STRING" id="48699.ENSPLAP00000018409"/>
<dbReference type="InterPro" id="IPR002999">
    <property type="entry name" value="Tudor"/>
</dbReference>
<evidence type="ECO:0000256" key="1">
    <source>
        <dbReference type="ARBA" id="ARBA00000707"/>
    </source>
</evidence>
<dbReference type="GO" id="GO:1903093">
    <property type="term" value="P:regulation of protein K48-linked deubiquitination"/>
    <property type="evidence" value="ECO:0007669"/>
    <property type="project" value="TreeGrafter"/>
</dbReference>
<dbReference type="GO" id="GO:0016579">
    <property type="term" value="P:protein deubiquitination"/>
    <property type="evidence" value="ECO:0007669"/>
    <property type="project" value="TreeGrafter"/>
</dbReference>
<dbReference type="InterPro" id="IPR050704">
    <property type="entry name" value="Peptidase_C85-like"/>
</dbReference>
<feature type="compositionally biased region" description="Polar residues" evidence="6">
    <location>
        <begin position="735"/>
        <end position="760"/>
    </location>
</feature>
<dbReference type="InterPro" id="IPR038765">
    <property type="entry name" value="Papain-like_cys_pep_sf"/>
</dbReference>
<sequence length="1259" mass="136132">MDSGGNMQSNEERNAEKQMDNYLKAIGFHRKKIAKDGSCLFRAVAEQVLHCQSLHTEVRAKCVEFLKQNRDSYEAFIEGNFEEYLSKLQDPQQWVGEVEINALAVMYKRDFLIFQEPGKPAVNITDNNFKDKVRLCFLNGNHYDSVYPITHMKSAALCQSILYELLYEGVFRVDRGSLGPCQRTSRPSDLLSDDCMAVCGSSDESDQETHEPLWVENGTGSVSSRPGSYRGRGRGRSLPERVRRSLNPTLLRNVDYDIWHKTKRAQQKMDYSIAAGMQFSVGDRCQVRLDNGRTYKATIKDVPPDNSLVAVQVEDLGKKLVPLWSIRPLNDENSWTTVTNRDKRLSNGHGEWEGRGRGRGRGKPIPASSSSVSQATAVGSSGRMLKQHSWPPQATVEEQGKPSRKSLSAAEPPVRLTERERLVREEEEINMALLEIQLRDENSFPALGSQTATQAESGRKKTGDKKRNQRNKTKSPVEDTRALSPSAGDRPNSSTPPPAARAISSLPAANADPAGRSSLNVNMAAAAASGSASVLPPTFAAPETKPNAQSYASAAAVPVSPPPGIKPPAPSSSSLFSFITPVLPAASPAPHHPPSSSFAASSPPLSAAAAPTFIAPIAPSPTAAQGFTRPFSPLTALPRSPSPPSPSSTSIPPAAHPKEAPPAHTDVLPKTETSLPPSQPPQSETSVPQSRPQVVPNLIKALVPQAEGTTQHSSQEIQTQSQEPQNQIKPEAEVSSPQKQLQPQTELSPEPQSLQPQSDGTPVHSPLSSELSLSIQSSEDTEPPKSDSPPPASQQSQPAAPAALPPLQPHFPQPIHGAVPLQQLSQLYQDPLFPGFPQGEKGEVAHIPPFSTSKSGDDLPKDVNVLRFFFNLGVKAYSMPMFSPYVYLFPLQQYSTMQMKPHAPSPHYPCSSPPTKLQEAFQPTPYPAPSPSPQYDHHSPPAEPPRPAEPQFNQSPYPVAQPPPPQRMPCASLPWPPPRNPPPCPVGYPSPPPPYSNAPPSSQGFHPGQAAVHPLYTAAAPYPPFSLGYQPPSAPEELQVSQAAMEQLQPANPDPVHSHGHVRVLGPLEAPPTVSMANANNNRNIVVTANYAYNGTFSPSAMKKEAGEVLTRTVLLVDPPLNNKPILAVVSDPDLKDAALRSGSSPASPSTYRGARKHFPSAKPYGVPIVPGDPGQLVFPPAVGMPEPLSVACGTEDDFDLDPFTMGYGGQRKVYRGRGGSRGRSSYDPVRGRRRYGDQGAGTHFFNSSFRGRGRERGY</sequence>
<dbReference type="SMART" id="SM00333">
    <property type="entry name" value="TUDOR"/>
    <property type="match status" value="1"/>
</dbReference>
<keyword evidence="5" id="KW-0378">Hydrolase</keyword>
<feature type="compositionally biased region" description="Low complexity" evidence="6">
    <location>
        <begin position="220"/>
        <end position="229"/>
    </location>
</feature>
<feature type="region of interest" description="Disordered" evidence="6">
    <location>
        <begin position="900"/>
        <end position="974"/>
    </location>
</feature>
<evidence type="ECO:0000313" key="8">
    <source>
        <dbReference type="Ensembl" id="ENSPLAP00000018409.1"/>
    </source>
</evidence>
<dbReference type="PANTHER" id="PTHR12419">
    <property type="entry name" value="OTU DOMAIN CONTAINING PROTEIN"/>
    <property type="match status" value="1"/>
</dbReference>
<proteinExistence type="predicted"/>
<dbReference type="GeneID" id="106952656"/>
<dbReference type="SUPFAM" id="SSF54001">
    <property type="entry name" value="Cysteine proteinases"/>
    <property type="match status" value="1"/>
</dbReference>
<feature type="compositionally biased region" description="Low complexity" evidence="6">
    <location>
        <begin position="765"/>
        <end position="778"/>
    </location>
</feature>
<feature type="compositionally biased region" description="Polar residues" evidence="6">
    <location>
        <begin position="671"/>
        <end position="692"/>
    </location>
</feature>
<keyword evidence="4" id="KW-0833">Ubl conjugation pathway</keyword>
<feature type="compositionally biased region" description="Low complexity" evidence="6">
    <location>
        <begin position="793"/>
        <end position="802"/>
    </location>
</feature>
<comment type="catalytic activity">
    <reaction evidence="1">
        <text>Thiol-dependent hydrolysis of ester, thioester, amide, peptide and isopeptide bonds formed by the C-terminal Gly of ubiquitin (a 76-residue protein attached to proteins as an intracellular targeting signal).</text>
        <dbReference type="EC" id="3.4.19.12"/>
    </reaction>
</comment>
<dbReference type="SUPFAM" id="SSF63748">
    <property type="entry name" value="Tudor/PWWP/MBT"/>
    <property type="match status" value="1"/>
</dbReference>
<protein>
    <recommendedName>
        <fullName evidence="2">ubiquitinyl hydrolase 1</fullName>
        <ecNumber evidence="2">3.4.19.12</ecNumber>
    </recommendedName>
</protein>
<dbReference type="EC" id="3.4.19.12" evidence="2"/>
<evidence type="ECO:0000256" key="3">
    <source>
        <dbReference type="ARBA" id="ARBA00022670"/>
    </source>
</evidence>
<name>A0A3B3V0I2_9TELE</name>
<dbReference type="RefSeq" id="XP_014896382.1">
    <property type="nucleotide sequence ID" value="XM_015040896.1"/>
</dbReference>
<feature type="compositionally biased region" description="Pro residues" evidence="6">
    <location>
        <begin position="559"/>
        <end position="570"/>
    </location>
</feature>
<feature type="region of interest" description="Disordered" evidence="6">
    <location>
        <begin position="583"/>
        <end position="604"/>
    </location>
</feature>
<dbReference type="PANTHER" id="PTHR12419:SF9">
    <property type="entry name" value="OTU DOMAIN-CONTAINING PROTEIN 4"/>
    <property type="match status" value="1"/>
</dbReference>
<reference evidence="8" key="2">
    <citation type="submission" date="2025-09" db="UniProtKB">
        <authorList>
            <consortium name="Ensembl"/>
        </authorList>
    </citation>
    <scope>IDENTIFICATION</scope>
</reference>
<dbReference type="Proteomes" id="UP000261500">
    <property type="component" value="Unplaced"/>
</dbReference>
<dbReference type="GO" id="GO:0004843">
    <property type="term" value="F:cysteine-type deubiquitinase activity"/>
    <property type="evidence" value="ECO:0007669"/>
    <property type="project" value="UniProtKB-EC"/>
</dbReference>
<feature type="compositionally biased region" description="Pro residues" evidence="6">
    <location>
        <begin position="803"/>
        <end position="812"/>
    </location>
</feature>
<feature type="region of interest" description="Disordered" evidence="6">
    <location>
        <begin position="202"/>
        <end position="238"/>
    </location>
</feature>
<feature type="region of interest" description="Disordered" evidence="6">
    <location>
        <begin position="448"/>
        <end position="571"/>
    </location>
</feature>
<accession>A0A3B3V0I2</accession>
<evidence type="ECO:0000256" key="4">
    <source>
        <dbReference type="ARBA" id="ARBA00022786"/>
    </source>
</evidence>
<dbReference type="GO" id="GO:0034122">
    <property type="term" value="P:negative regulation of toll-like receptor signaling pathway"/>
    <property type="evidence" value="ECO:0007669"/>
    <property type="project" value="TreeGrafter"/>
</dbReference>
<dbReference type="GeneTree" id="ENSGT00940000159922"/>
<evidence type="ECO:0000256" key="2">
    <source>
        <dbReference type="ARBA" id="ARBA00012759"/>
    </source>
</evidence>
<dbReference type="Pfam" id="PF02338">
    <property type="entry name" value="OTU"/>
    <property type="match status" value="1"/>
</dbReference>
<evidence type="ECO:0000259" key="7">
    <source>
        <dbReference type="PROSITE" id="PS50802"/>
    </source>
</evidence>
<dbReference type="AlphaFoldDB" id="A0A3B3V0I2"/>
<keyword evidence="9" id="KW-1185">Reference proteome</keyword>
<feature type="region of interest" description="Disordered" evidence="6">
    <location>
        <begin position="337"/>
        <end position="414"/>
    </location>
</feature>
<dbReference type="OrthoDB" id="10017659at2759"/>
<keyword evidence="5" id="KW-0788">Thiol protease</keyword>
<dbReference type="GO" id="GO:0061578">
    <property type="term" value="F:K63-linked deubiquitinase activity"/>
    <property type="evidence" value="ECO:0007669"/>
    <property type="project" value="TreeGrafter"/>
</dbReference>
<feature type="compositionally biased region" description="Polar residues" evidence="6">
    <location>
        <begin position="707"/>
        <end position="728"/>
    </location>
</feature>
<feature type="region of interest" description="Disordered" evidence="6">
    <location>
        <begin position="1212"/>
        <end position="1259"/>
    </location>
</feature>
<keyword evidence="3" id="KW-0645">Protease</keyword>
<feature type="domain" description="OTU" evidence="7">
    <location>
        <begin position="28"/>
        <end position="149"/>
    </location>
</feature>
<feature type="compositionally biased region" description="Basic residues" evidence="6">
    <location>
        <begin position="460"/>
        <end position="473"/>
    </location>
</feature>
<dbReference type="PROSITE" id="PS50802">
    <property type="entry name" value="OTU"/>
    <property type="match status" value="1"/>
</dbReference>
<evidence type="ECO:0000256" key="6">
    <source>
        <dbReference type="SAM" id="MobiDB-lite"/>
    </source>
</evidence>
<evidence type="ECO:0000256" key="5">
    <source>
        <dbReference type="ARBA" id="ARBA00022807"/>
    </source>
</evidence>
<dbReference type="Ensembl" id="ENSPLAT00000031831.1">
    <property type="protein sequence ID" value="ENSPLAP00000018409.1"/>
    <property type="gene ID" value="ENSPLAG00000023032.1"/>
</dbReference>
<evidence type="ECO:0000313" key="9">
    <source>
        <dbReference type="Proteomes" id="UP000261500"/>
    </source>
</evidence>
<feature type="compositionally biased region" description="Low complexity" evidence="6">
    <location>
        <begin position="524"/>
        <end position="533"/>
    </location>
</feature>
<dbReference type="Gene3D" id="3.90.70.80">
    <property type="match status" value="1"/>
</dbReference>
<reference evidence="8" key="1">
    <citation type="submission" date="2025-08" db="UniProtKB">
        <authorList>
            <consortium name="Ensembl"/>
        </authorList>
    </citation>
    <scope>IDENTIFICATION</scope>
</reference>
<feature type="region of interest" description="Disordered" evidence="6">
    <location>
        <begin position="830"/>
        <end position="858"/>
    </location>
</feature>
<feature type="compositionally biased region" description="Low complexity" evidence="6">
    <location>
        <begin position="367"/>
        <end position="382"/>
    </location>
</feature>
<dbReference type="KEGG" id="plai:106952656"/>
<dbReference type="GO" id="GO:2000660">
    <property type="term" value="P:negative regulation of interleukin-1-mediated signaling pathway"/>
    <property type="evidence" value="ECO:0007669"/>
    <property type="project" value="TreeGrafter"/>
</dbReference>